<reference evidence="2" key="1">
    <citation type="journal article" date="2019" name="Int. J. Syst. Evol. Microbiol.">
        <title>The Global Catalogue of Microorganisms (GCM) 10K type strain sequencing project: providing services to taxonomists for standard genome sequencing and annotation.</title>
        <authorList>
            <consortium name="The Broad Institute Genomics Platform"/>
            <consortium name="The Broad Institute Genome Sequencing Center for Infectious Disease"/>
            <person name="Wu L."/>
            <person name="Ma J."/>
        </authorList>
    </citation>
    <scope>NUCLEOTIDE SEQUENCE [LARGE SCALE GENOMIC DNA]</scope>
    <source>
        <strain evidence="2">JCM 16898</strain>
    </source>
</reference>
<dbReference type="SUPFAM" id="SSF159501">
    <property type="entry name" value="EreA/ChaN-like"/>
    <property type="match status" value="1"/>
</dbReference>
<name>A0ABP6WL50_9PSEU</name>
<keyword evidence="2" id="KW-1185">Reference proteome</keyword>
<comment type="caution">
    <text evidence="1">The sequence shown here is derived from an EMBL/GenBank/DDBJ whole genome shotgun (WGS) entry which is preliminary data.</text>
</comment>
<dbReference type="PANTHER" id="PTHR31299">
    <property type="entry name" value="ESTERASE, PUTATIVE (AFU_ORTHOLOGUE AFUA_1G05850)-RELATED"/>
    <property type="match status" value="1"/>
</dbReference>
<dbReference type="CDD" id="cd14728">
    <property type="entry name" value="Ere-like"/>
    <property type="match status" value="1"/>
</dbReference>
<gene>
    <name evidence="1" type="ORF">GCM10022222_40540</name>
</gene>
<dbReference type="InterPro" id="IPR052036">
    <property type="entry name" value="Hydrolase/PRTase-associated"/>
</dbReference>
<dbReference type="InterPro" id="IPR007815">
    <property type="entry name" value="Emycin_Estase"/>
</dbReference>
<dbReference type="Proteomes" id="UP001500689">
    <property type="component" value="Unassembled WGS sequence"/>
</dbReference>
<protein>
    <submittedName>
        <fullName evidence="1">Erythromycin esterase family protein</fullName>
    </submittedName>
</protein>
<accession>A0ABP6WL50</accession>
<dbReference type="Pfam" id="PF05139">
    <property type="entry name" value="Erythro_esteras"/>
    <property type="match status" value="1"/>
</dbReference>
<dbReference type="PANTHER" id="PTHR31299:SF0">
    <property type="entry name" value="ESTERASE, PUTATIVE (AFU_ORTHOLOGUE AFUA_1G05850)-RELATED"/>
    <property type="match status" value="1"/>
</dbReference>
<evidence type="ECO:0000313" key="2">
    <source>
        <dbReference type="Proteomes" id="UP001500689"/>
    </source>
</evidence>
<dbReference type="Gene3D" id="3.30.1870.10">
    <property type="entry name" value="EreA-like, domain 2"/>
    <property type="match status" value="1"/>
</dbReference>
<evidence type="ECO:0000313" key="1">
    <source>
        <dbReference type="EMBL" id="GAA3552775.1"/>
    </source>
</evidence>
<organism evidence="1 2">
    <name type="scientific">Amycolatopsis ultiminotia</name>
    <dbReference type="NCBI Taxonomy" id="543629"/>
    <lineage>
        <taxon>Bacteria</taxon>
        <taxon>Bacillati</taxon>
        <taxon>Actinomycetota</taxon>
        <taxon>Actinomycetes</taxon>
        <taxon>Pseudonocardiales</taxon>
        <taxon>Pseudonocardiaceae</taxon>
        <taxon>Amycolatopsis</taxon>
    </lineage>
</organism>
<sequence>MFNDTVEGMITALETLLADRNPTLLALGEPTHGVAAFTTLRNEFLYHLVEQHGYRSVALESDCLAGRLVDAYVTTGEGDRQAVLTAGFSHGFGNLQGNRDLVEWLRDFNAGQRPADRVRFHGIDAPTEITGGDSPRGVLLELHRFLSAHLDHVPGDVATIEKLVGDDEEWTTEAAMWDPTKSKGDSADAGALRLLTDDLVALLEKEKPGLPEGGDLLARTAQGLLRYHAVVADPAPTRISLMLGQRDAMMAANLLALPRTFVFAHNGHLQRNLSTGQGFGPAWRWWSAGAQVARHLGDRYTFIAGELGASETQPDPDPATLQGYLASVVPDRALVATAGLDPELAARTDAVQGYSPFSDVTGADAIAFLRRV</sequence>
<dbReference type="EMBL" id="BAAAZN010000008">
    <property type="protein sequence ID" value="GAA3552775.1"/>
    <property type="molecule type" value="Genomic_DNA"/>
</dbReference>
<proteinExistence type="predicted"/>